<name>A0A6J5WNS2_PRUAR</name>
<organism evidence="1 2">
    <name type="scientific">Prunus armeniaca</name>
    <name type="common">Apricot</name>
    <name type="synonym">Armeniaca vulgaris</name>
    <dbReference type="NCBI Taxonomy" id="36596"/>
    <lineage>
        <taxon>Eukaryota</taxon>
        <taxon>Viridiplantae</taxon>
        <taxon>Streptophyta</taxon>
        <taxon>Embryophyta</taxon>
        <taxon>Tracheophyta</taxon>
        <taxon>Spermatophyta</taxon>
        <taxon>Magnoliopsida</taxon>
        <taxon>eudicotyledons</taxon>
        <taxon>Gunneridae</taxon>
        <taxon>Pentapetalae</taxon>
        <taxon>rosids</taxon>
        <taxon>fabids</taxon>
        <taxon>Rosales</taxon>
        <taxon>Rosaceae</taxon>
        <taxon>Amygdaloideae</taxon>
        <taxon>Amygdaleae</taxon>
        <taxon>Prunus</taxon>
    </lineage>
</organism>
<proteinExistence type="predicted"/>
<reference evidence="2" key="1">
    <citation type="journal article" date="2020" name="Genome Biol.">
        <title>Gamete binning: chromosome-level and haplotype-resolved genome assembly enabled by high-throughput single-cell sequencing of gamete genomes.</title>
        <authorList>
            <person name="Campoy J.A."/>
            <person name="Sun H."/>
            <person name="Goel M."/>
            <person name="Jiao W.-B."/>
            <person name="Folz-Donahue K."/>
            <person name="Wang N."/>
            <person name="Rubio M."/>
            <person name="Liu C."/>
            <person name="Kukat C."/>
            <person name="Ruiz D."/>
            <person name="Huettel B."/>
            <person name="Schneeberger K."/>
        </authorList>
    </citation>
    <scope>NUCLEOTIDE SEQUENCE [LARGE SCALE GENOMIC DNA]</scope>
    <source>
        <strain evidence="2">cv. Rojo Pasion</strain>
    </source>
</reference>
<dbReference type="Proteomes" id="UP000507245">
    <property type="component" value="Unassembled WGS sequence"/>
</dbReference>
<protein>
    <submittedName>
        <fullName evidence="1">Uncharacterized protein</fullName>
    </submittedName>
</protein>
<keyword evidence="2" id="KW-1185">Reference proteome</keyword>
<gene>
    <name evidence="1" type="ORF">ORAREDHAP_LOCUS17174</name>
</gene>
<dbReference type="AlphaFoldDB" id="A0A6J5WNS2"/>
<accession>A0A6J5WNS2</accession>
<dbReference type="EMBL" id="CAEKKB010000002">
    <property type="protein sequence ID" value="CAB4301635.1"/>
    <property type="molecule type" value="Genomic_DNA"/>
</dbReference>
<sequence length="103" mass="12036">MLISVYAHNGYVPLKYPPESWSAFSQMSADVAGHYWRLVLPFASSFLDQLSQKRLRLILIWAICICTQKEVGFEDWTVVERGIKSIYQKKEDLNLYPVTMKYN</sequence>
<evidence type="ECO:0000313" key="2">
    <source>
        <dbReference type="Proteomes" id="UP000507245"/>
    </source>
</evidence>
<evidence type="ECO:0000313" key="1">
    <source>
        <dbReference type="EMBL" id="CAB4301635.1"/>
    </source>
</evidence>